<evidence type="ECO:0000256" key="8">
    <source>
        <dbReference type="RuleBase" id="RU000612"/>
    </source>
</evidence>
<dbReference type="InterPro" id="IPR023096">
    <property type="entry name" value="G6P_Isomerase_C"/>
</dbReference>
<dbReference type="Gene3D" id="3.40.50.10490">
    <property type="entry name" value="Glucose-6-phosphate isomerase like protein, domain 1"/>
    <property type="match status" value="2"/>
</dbReference>
<dbReference type="GO" id="GO:0006096">
    <property type="term" value="P:glycolytic process"/>
    <property type="evidence" value="ECO:0007669"/>
    <property type="project" value="UniProtKB-KW"/>
</dbReference>
<dbReference type="EMBL" id="BLQM01000536">
    <property type="protein sequence ID" value="GMH93837.1"/>
    <property type="molecule type" value="Genomic_DNA"/>
</dbReference>
<dbReference type="HAMAP" id="MF_00473">
    <property type="entry name" value="G6P_isomerase"/>
    <property type="match status" value="1"/>
</dbReference>
<keyword evidence="4 8" id="KW-0312">Gluconeogenesis</keyword>
<dbReference type="GO" id="GO:0006094">
    <property type="term" value="P:gluconeogenesis"/>
    <property type="evidence" value="ECO:0007669"/>
    <property type="project" value="UniProtKB-KW"/>
</dbReference>
<dbReference type="CDD" id="cd05015">
    <property type="entry name" value="SIS_PGI_1"/>
    <property type="match status" value="1"/>
</dbReference>
<dbReference type="GO" id="GO:0051156">
    <property type="term" value="P:glucose 6-phosphate metabolic process"/>
    <property type="evidence" value="ECO:0007669"/>
    <property type="project" value="TreeGrafter"/>
</dbReference>
<comment type="pathway">
    <text evidence="1 8">Carbohydrate degradation; glycolysis; D-glyceraldehyde 3-phosphate and glycerone phosphate from D-glucose: step 2/4.</text>
</comment>
<dbReference type="FunFam" id="3.40.50.10490:FF:000031">
    <property type="entry name" value="Glucose-6-phosphate isomerase"/>
    <property type="match status" value="1"/>
</dbReference>
<accession>A0A9W7BNU1</accession>
<dbReference type="PANTHER" id="PTHR11469">
    <property type="entry name" value="GLUCOSE-6-PHOSPHATE ISOMERASE"/>
    <property type="match status" value="1"/>
</dbReference>
<evidence type="ECO:0000256" key="4">
    <source>
        <dbReference type="ARBA" id="ARBA00022432"/>
    </source>
</evidence>
<dbReference type="NCBIfam" id="NF001211">
    <property type="entry name" value="PRK00179.1"/>
    <property type="match status" value="1"/>
</dbReference>
<dbReference type="GO" id="GO:0097367">
    <property type="term" value="F:carbohydrate derivative binding"/>
    <property type="evidence" value="ECO:0007669"/>
    <property type="project" value="InterPro"/>
</dbReference>
<organism evidence="9 10">
    <name type="scientific">Triparma laevis f. inornata</name>
    <dbReference type="NCBI Taxonomy" id="1714386"/>
    <lineage>
        <taxon>Eukaryota</taxon>
        <taxon>Sar</taxon>
        <taxon>Stramenopiles</taxon>
        <taxon>Ochrophyta</taxon>
        <taxon>Bolidophyceae</taxon>
        <taxon>Parmales</taxon>
        <taxon>Triparmaceae</taxon>
        <taxon>Triparma</taxon>
    </lineage>
</organism>
<dbReference type="PRINTS" id="PR00662">
    <property type="entry name" value="G6PISOMERASE"/>
</dbReference>
<feature type="non-terminal residue" evidence="9">
    <location>
        <position position="1"/>
    </location>
</feature>
<dbReference type="Pfam" id="PF00342">
    <property type="entry name" value="PGI"/>
    <property type="match status" value="1"/>
</dbReference>
<dbReference type="PROSITE" id="PS00765">
    <property type="entry name" value="P_GLUCOSE_ISOMERASE_1"/>
    <property type="match status" value="1"/>
</dbReference>
<dbReference type="InterPro" id="IPR035482">
    <property type="entry name" value="SIS_PGI_2"/>
</dbReference>
<dbReference type="PROSITE" id="PS51463">
    <property type="entry name" value="P_GLUCOSE_ISOMERASE_3"/>
    <property type="match status" value="1"/>
</dbReference>
<comment type="caution">
    <text evidence="9">The sequence shown here is derived from an EMBL/GenBank/DDBJ whole genome shotgun (WGS) entry which is preliminary data.</text>
</comment>
<evidence type="ECO:0000256" key="1">
    <source>
        <dbReference type="ARBA" id="ARBA00004926"/>
    </source>
</evidence>
<dbReference type="InterPro" id="IPR035476">
    <property type="entry name" value="SIS_PGI_1"/>
</dbReference>
<reference evidence="10" key="1">
    <citation type="journal article" date="2023" name="Commun. Biol.">
        <title>Genome analysis of Parmales, the sister group of diatoms, reveals the evolutionary specialization of diatoms from phago-mixotrophs to photoautotrophs.</title>
        <authorList>
            <person name="Ban H."/>
            <person name="Sato S."/>
            <person name="Yoshikawa S."/>
            <person name="Yamada K."/>
            <person name="Nakamura Y."/>
            <person name="Ichinomiya M."/>
            <person name="Sato N."/>
            <person name="Blanc-Mathieu R."/>
            <person name="Endo H."/>
            <person name="Kuwata A."/>
            <person name="Ogata H."/>
        </authorList>
    </citation>
    <scope>NUCLEOTIDE SEQUENCE [LARGE SCALE GENOMIC DNA]</scope>
</reference>
<dbReference type="PROSITE" id="PS00174">
    <property type="entry name" value="P_GLUCOSE_ISOMERASE_2"/>
    <property type="match status" value="1"/>
</dbReference>
<protein>
    <recommendedName>
        <fullName evidence="3 8">Glucose-6-phosphate isomerase</fullName>
        <ecNumber evidence="3 8">5.3.1.9</ecNumber>
    </recommendedName>
</protein>
<dbReference type="InterPro" id="IPR046348">
    <property type="entry name" value="SIS_dom_sf"/>
</dbReference>
<evidence type="ECO:0000256" key="3">
    <source>
        <dbReference type="ARBA" id="ARBA00011952"/>
    </source>
</evidence>
<evidence type="ECO:0000313" key="10">
    <source>
        <dbReference type="Proteomes" id="UP001162640"/>
    </source>
</evidence>
<comment type="catalytic activity">
    <reaction evidence="7 8">
        <text>alpha-D-glucose 6-phosphate = beta-D-fructose 6-phosphate</text>
        <dbReference type="Rhea" id="RHEA:11816"/>
        <dbReference type="ChEBI" id="CHEBI:57634"/>
        <dbReference type="ChEBI" id="CHEBI:58225"/>
        <dbReference type="EC" id="5.3.1.9"/>
    </reaction>
</comment>
<sequence>LVGSKSWNISIFQFLVSMTSLTDTSEYSKLCAASAAFKADDSLHLRELCGEAERCSGLVAKLEGEEGRAVVFDYSRQQVVGDTMDLLFDLAEKVGLNKKMNAMYVGDKINCTEGRSVLHHALRMPKNFEFSTQPQVVNEVHGVLDRVNAFTEKVRTGAHTGATGKKLLNVVAIGIGGSQLGPEFVNEALRADTEAMKAAEGRTLRFLANVDPVDFTLSMAGLDPEETLIIVVSKTFTTAETMLNARTARSWLLKGMGGEGVEDDVVLSKQFIAVSSAVDKAKAFGIDPENVFGFWDWVGGRYSVCSAVGIVPLSLQYSFGVMEKFLAGAHNIDEHFFKAPARENIPVIMGLLGVWNSTFLKYETRCLLPYSQALKRFPAHIQQVDMESNGKRVTMDGSVLPFAAGEFNFGEPGTNGQHSFYQLLHQGRVAPADFIGFCKSQTPVEGEGERVSNHDELMANFFAQPDALAYGKTLADCEAEGIAKELQPHKVFAGNRPSSSLLMTELDAFGAGQLLALYEHRTAVQGFVWGINSFDQWGVELGKALAGQVRKQLEGSRKEGKVVAGFNSSTTLLLETFLGKK</sequence>
<dbReference type="Proteomes" id="UP001162640">
    <property type="component" value="Unassembled WGS sequence"/>
</dbReference>
<dbReference type="GO" id="GO:0048029">
    <property type="term" value="F:monosaccharide binding"/>
    <property type="evidence" value="ECO:0007669"/>
    <property type="project" value="TreeGrafter"/>
</dbReference>
<dbReference type="InterPro" id="IPR001672">
    <property type="entry name" value="G6P_Isomerase"/>
</dbReference>
<dbReference type="PANTHER" id="PTHR11469:SF1">
    <property type="entry name" value="GLUCOSE-6-PHOSPHATE ISOMERASE"/>
    <property type="match status" value="1"/>
</dbReference>
<keyword evidence="6 8" id="KW-0413">Isomerase</keyword>
<evidence type="ECO:0000313" key="9">
    <source>
        <dbReference type="EMBL" id="GMH93837.1"/>
    </source>
</evidence>
<evidence type="ECO:0000256" key="7">
    <source>
        <dbReference type="ARBA" id="ARBA00029321"/>
    </source>
</evidence>
<evidence type="ECO:0000256" key="6">
    <source>
        <dbReference type="ARBA" id="ARBA00023235"/>
    </source>
</evidence>
<feature type="non-terminal residue" evidence="9">
    <location>
        <position position="581"/>
    </location>
</feature>
<dbReference type="Gene3D" id="1.10.1390.10">
    <property type="match status" value="1"/>
</dbReference>
<gene>
    <name evidence="9" type="ORF">TL16_g12734</name>
</gene>
<evidence type="ECO:0000256" key="2">
    <source>
        <dbReference type="ARBA" id="ARBA00006604"/>
    </source>
</evidence>
<name>A0A9W7BNU1_9STRA</name>
<proteinExistence type="inferred from homology"/>
<dbReference type="GO" id="GO:0005829">
    <property type="term" value="C:cytosol"/>
    <property type="evidence" value="ECO:0007669"/>
    <property type="project" value="TreeGrafter"/>
</dbReference>
<dbReference type="AlphaFoldDB" id="A0A9W7BNU1"/>
<comment type="similarity">
    <text evidence="2 8">Belongs to the GPI family.</text>
</comment>
<dbReference type="GO" id="GO:0004347">
    <property type="term" value="F:glucose-6-phosphate isomerase activity"/>
    <property type="evidence" value="ECO:0007669"/>
    <property type="project" value="UniProtKB-EC"/>
</dbReference>
<dbReference type="CDD" id="cd05016">
    <property type="entry name" value="SIS_PGI_2"/>
    <property type="match status" value="1"/>
</dbReference>
<dbReference type="EC" id="5.3.1.9" evidence="3 8"/>
<evidence type="ECO:0000256" key="5">
    <source>
        <dbReference type="ARBA" id="ARBA00023152"/>
    </source>
</evidence>
<dbReference type="SUPFAM" id="SSF53697">
    <property type="entry name" value="SIS domain"/>
    <property type="match status" value="1"/>
</dbReference>
<dbReference type="InterPro" id="IPR018189">
    <property type="entry name" value="Phosphoglucose_isomerase_CS"/>
</dbReference>
<keyword evidence="5 8" id="KW-0324">Glycolysis</keyword>